<evidence type="ECO:0000313" key="4">
    <source>
        <dbReference type="EMBL" id="GAX28080.1"/>
    </source>
</evidence>
<dbReference type="Pfam" id="PF12796">
    <property type="entry name" value="Ank_2"/>
    <property type="match status" value="1"/>
</dbReference>
<sequence>MKRPLVSPEEWAKFVRLLYSDRTGEHMEDTIRRFLKDHPDCVHRTSMQFTPLFYACQSNNICLAKILLELGANVNEGWVDFDGGSPLFAAAESGNVDAVQLLIDHGVSIHSIMNYVIRNEKVFECGTTALKTLLNVASDVDLETTWHDAEGEMVRGSYLHLALAEGSSLSANLLLECGKFDVNALDSRGNSALLLAISNKLCNGLVKDILRTTTDVEFANSYGEYPLSLATKRADINVIFELLSAHPHLIC</sequence>
<evidence type="ECO:0000256" key="2">
    <source>
        <dbReference type="ARBA" id="ARBA00023043"/>
    </source>
</evidence>
<dbReference type="AlphaFoldDB" id="A0A1Z5KP25"/>
<organism evidence="4 5">
    <name type="scientific">Fistulifera solaris</name>
    <name type="common">Oleaginous diatom</name>
    <dbReference type="NCBI Taxonomy" id="1519565"/>
    <lineage>
        <taxon>Eukaryota</taxon>
        <taxon>Sar</taxon>
        <taxon>Stramenopiles</taxon>
        <taxon>Ochrophyta</taxon>
        <taxon>Bacillariophyta</taxon>
        <taxon>Bacillariophyceae</taxon>
        <taxon>Bacillariophycidae</taxon>
        <taxon>Naviculales</taxon>
        <taxon>Naviculaceae</taxon>
        <taxon>Fistulifera</taxon>
    </lineage>
</organism>
<feature type="repeat" description="ANK" evidence="3">
    <location>
        <begin position="82"/>
        <end position="114"/>
    </location>
</feature>
<dbReference type="Proteomes" id="UP000198406">
    <property type="component" value="Unassembled WGS sequence"/>
</dbReference>
<name>A0A1Z5KP25_FISSO</name>
<dbReference type="EMBL" id="BDSP01000264">
    <property type="protein sequence ID" value="GAX28080.1"/>
    <property type="molecule type" value="Genomic_DNA"/>
</dbReference>
<dbReference type="InterPro" id="IPR036770">
    <property type="entry name" value="Ankyrin_rpt-contain_sf"/>
</dbReference>
<dbReference type="InParanoid" id="A0A1Z5KP25"/>
<dbReference type="OrthoDB" id="167568at2759"/>
<dbReference type="PROSITE" id="PS50297">
    <property type="entry name" value="ANK_REP_REGION"/>
    <property type="match status" value="2"/>
</dbReference>
<dbReference type="SUPFAM" id="SSF48403">
    <property type="entry name" value="Ankyrin repeat"/>
    <property type="match status" value="1"/>
</dbReference>
<keyword evidence="5" id="KW-1185">Reference proteome</keyword>
<keyword evidence="2 3" id="KW-0040">ANK repeat</keyword>
<dbReference type="PANTHER" id="PTHR24198">
    <property type="entry name" value="ANKYRIN REPEAT AND PROTEIN KINASE DOMAIN-CONTAINING PROTEIN"/>
    <property type="match status" value="1"/>
</dbReference>
<evidence type="ECO:0000313" key="5">
    <source>
        <dbReference type="Proteomes" id="UP000198406"/>
    </source>
</evidence>
<keyword evidence="1" id="KW-0677">Repeat</keyword>
<dbReference type="Gene3D" id="1.25.40.20">
    <property type="entry name" value="Ankyrin repeat-containing domain"/>
    <property type="match status" value="2"/>
</dbReference>
<feature type="repeat" description="ANK" evidence="3">
    <location>
        <begin position="47"/>
        <end position="75"/>
    </location>
</feature>
<comment type="caution">
    <text evidence="4">The sequence shown here is derived from an EMBL/GenBank/DDBJ whole genome shotgun (WGS) entry which is preliminary data.</text>
</comment>
<dbReference type="InterPro" id="IPR002110">
    <property type="entry name" value="Ankyrin_rpt"/>
</dbReference>
<dbReference type="SMART" id="SM00248">
    <property type="entry name" value="ANK"/>
    <property type="match status" value="5"/>
</dbReference>
<dbReference type="PROSITE" id="PS50088">
    <property type="entry name" value="ANK_REPEAT"/>
    <property type="match status" value="2"/>
</dbReference>
<proteinExistence type="predicted"/>
<reference evidence="4 5" key="1">
    <citation type="journal article" date="2015" name="Plant Cell">
        <title>Oil accumulation by the oleaginous diatom Fistulifera solaris as revealed by the genome and transcriptome.</title>
        <authorList>
            <person name="Tanaka T."/>
            <person name="Maeda Y."/>
            <person name="Veluchamy A."/>
            <person name="Tanaka M."/>
            <person name="Abida H."/>
            <person name="Marechal E."/>
            <person name="Bowler C."/>
            <person name="Muto M."/>
            <person name="Sunaga Y."/>
            <person name="Tanaka M."/>
            <person name="Yoshino T."/>
            <person name="Taniguchi T."/>
            <person name="Fukuda Y."/>
            <person name="Nemoto M."/>
            <person name="Matsumoto M."/>
            <person name="Wong P.S."/>
            <person name="Aburatani S."/>
            <person name="Fujibuchi W."/>
        </authorList>
    </citation>
    <scope>NUCLEOTIDE SEQUENCE [LARGE SCALE GENOMIC DNA]</scope>
    <source>
        <strain evidence="4 5">JPCC DA0580</strain>
    </source>
</reference>
<evidence type="ECO:0000256" key="3">
    <source>
        <dbReference type="PROSITE-ProRule" id="PRU00023"/>
    </source>
</evidence>
<protein>
    <submittedName>
        <fullName evidence="4">Uncharacterized protein</fullName>
    </submittedName>
</protein>
<gene>
    <name evidence="4" type="ORF">FisN_2Hu102</name>
</gene>
<accession>A0A1Z5KP25</accession>
<evidence type="ECO:0000256" key="1">
    <source>
        <dbReference type="ARBA" id="ARBA00022737"/>
    </source>
</evidence>
<dbReference type="PANTHER" id="PTHR24198:SF165">
    <property type="entry name" value="ANKYRIN REPEAT-CONTAINING PROTEIN-RELATED"/>
    <property type="match status" value="1"/>
</dbReference>